<reference evidence="2 3" key="1">
    <citation type="submission" date="2023-03" db="EMBL/GenBank/DDBJ databases">
        <title>High recombination rates correlate with genetic variation in Cardiocondyla obscurior ants.</title>
        <authorList>
            <person name="Errbii M."/>
        </authorList>
    </citation>
    <scope>NUCLEOTIDE SEQUENCE [LARGE SCALE GENOMIC DNA]</scope>
    <source>
        <strain evidence="2">Alpha-2009</strain>
        <tissue evidence="2">Whole body</tissue>
    </source>
</reference>
<feature type="signal peptide" evidence="1">
    <location>
        <begin position="1"/>
        <end position="19"/>
    </location>
</feature>
<accession>A0AAW2ELR7</accession>
<gene>
    <name evidence="2" type="ORF">PUN28_017491</name>
</gene>
<keyword evidence="1" id="KW-0732">Signal</keyword>
<dbReference type="AlphaFoldDB" id="A0AAW2ELR7"/>
<evidence type="ECO:0000256" key="1">
    <source>
        <dbReference type="SAM" id="SignalP"/>
    </source>
</evidence>
<comment type="caution">
    <text evidence="2">The sequence shown here is derived from an EMBL/GenBank/DDBJ whole genome shotgun (WGS) entry which is preliminary data.</text>
</comment>
<organism evidence="2 3">
    <name type="scientific">Cardiocondyla obscurior</name>
    <dbReference type="NCBI Taxonomy" id="286306"/>
    <lineage>
        <taxon>Eukaryota</taxon>
        <taxon>Metazoa</taxon>
        <taxon>Ecdysozoa</taxon>
        <taxon>Arthropoda</taxon>
        <taxon>Hexapoda</taxon>
        <taxon>Insecta</taxon>
        <taxon>Pterygota</taxon>
        <taxon>Neoptera</taxon>
        <taxon>Endopterygota</taxon>
        <taxon>Hymenoptera</taxon>
        <taxon>Apocrita</taxon>
        <taxon>Aculeata</taxon>
        <taxon>Formicoidea</taxon>
        <taxon>Formicidae</taxon>
        <taxon>Myrmicinae</taxon>
        <taxon>Cardiocondyla</taxon>
    </lineage>
</organism>
<evidence type="ECO:0000313" key="2">
    <source>
        <dbReference type="EMBL" id="KAL0103186.1"/>
    </source>
</evidence>
<keyword evidence="3" id="KW-1185">Reference proteome</keyword>
<proteinExistence type="predicted"/>
<evidence type="ECO:0008006" key="4">
    <source>
        <dbReference type="Google" id="ProtNLM"/>
    </source>
</evidence>
<dbReference type="Proteomes" id="UP001430953">
    <property type="component" value="Unassembled WGS sequence"/>
</dbReference>
<evidence type="ECO:0000313" key="3">
    <source>
        <dbReference type="Proteomes" id="UP001430953"/>
    </source>
</evidence>
<name>A0AAW2ELR7_9HYME</name>
<feature type="chain" id="PRO_5043643452" description="Secreted protein" evidence="1">
    <location>
        <begin position="20"/>
        <end position="113"/>
    </location>
</feature>
<protein>
    <recommendedName>
        <fullName evidence="4">Secreted protein</fullName>
    </recommendedName>
</protein>
<dbReference type="EMBL" id="JADYXP020000021">
    <property type="protein sequence ID" value="KAL0103186.1"/>
    <property type="molecule type" value="Genomic_DNA"/>
</dbReference>
<sequence>MRFLIFLILFLHSISITRKFVNPENRMILQTTQNWTVNLRRHKRTCVLQVRTRLYVCVSELTLSRANKLHLHSHHRMDELDMCLHTHARFTAENNIFINKIKILSHRFRSMKI</sequence>